<name>A0A5B6USU9_9ROSI</name>
<keyword evidence="2" id="KW-1185">Reference proteome</keyword>
<dbReference type="AlphaFoldDB" id="A0A5B6USU9"/>
<comment type="caution">
    <text evidence="1">The sequence shown here is derived from an EMBL/GenBank/DDBJ whole genome shotgun (WGS) entry which is preliminary data.</text>
</comment>
<dbReference type="Proteomes" id="UP000325315">
    <property type="component" value="Unassembled WGS sequence"/>
</dbReference>
<evidence type="ECO:0000313" key="1">
    <source>
        <dbReference type="EMBL" id="KAA3460859.1"/>
    </source>
</evidence>
<protein>
    <submittedName>
        <fullName evidence="1">Uncharacterized protein</fullName>
    </submittedName>
</protein>
<evidence type="ECO:0000313" key="2">
    <source>
        <dbReference type="Proteomes" id="UP000325315"/>
    </source>
</evidence>
<organism evidence="1 2">
    <name type="scientific">Gossypium australe</name>
    <dbReference type="NCBI Taxonomy" id="47621"/>
    <lineage>
        <taxon>Eukaryota</taxon>
        <taxon>Viridiplantae</taxon>
        <taxon>Streptophyta</taxon>
        <taxon>Embryophyta</taxon>
        <taxon>Tracheophyta</taxon>
        <taxon>Spermatophyta</taxon>
        <taxon>Magnoliopsida</taxon>
        <taxon>eudicotyledons</taxon>
        <taxon>Gunneridae</taxon>
        <taxon>Pentapetalae</taxon>
        <taxon>rosids</taxon>
        <taxon>malvids</taxon>
        <taxon>Malvales</taxon>
        <taxon>Malvaceae</taxon>
        <taxon>Malvoideae</taxon>
        <taxon>Gossypium</taxon>
    </lineage>
</organism>
<dbReference type="EMBL" id="SMMG02000009">
    <property type="protein sequence ID" value="KAA3460859.1"/>
    <property type="molecule type" value="Genomic_DNA"/>
</dbReference>
<proteinExistence type="predicted"/>
<reference evidence="2" key="1">
    <citation type="journal article" date="2019" name="Plant Biotechnol. J.">
        <title>Genome sequencing of the Australian wild diploid species Gossypium australe highlights disease resistance and delayed gland morphogenesis.</title>
        <authorList>
            <person name="Cai Y."/>
            <person name="Cai X."/>
            <person name="Wang Q."/>
            <person name="Wang P."/>
            <person name="Zhang Y."/>
            <person name="Cai C."/>
            <person name="Xu Y."/>
            <person name="Wang K."/>
            <person name="Zhou Z."/>
            <person name="Wang C."/>
            <person name="Geng S."/>
            <person name="Li B."/>
            <person name="Dong Q."/>
            <person name="Hou Y."/>
            <person name="Wang H."/>
            <person name="Ai P."/>
            <person name="Liu Z."/>
            <person name="Yi F."/>
            <person name="Sun M."/>
            <person name="An G."/>
            <person name="Cheng J."/>
            <person name="Zhang Y."/>
            <person name="Shi Q."/>
            <person name="Xie Y."/>
            <person name="Shi X."/>
            <person name="Chang Y."/>
            <person name="Huang F."/>
            <person name="Chen Y."/>
            <person name="Hong S."/>
            <person name="Mi L."/>
            <person name="Sun Q."/>
            <person name="Zhang L."/>
            <person name="Zhou B."/>
            <person name="Peng R."/>
            <person name="Zhang X."/>
            <person name="Liu F."/>
        </authorList>
    </citation>
    <scope>NUCLEOTIDE SEQUENCE [LARGE SCALE GENOMIC DNA]</scope>
    <source>
        <strain evidence="2">cv. PA1801</strain>
    </source>
</reference>
<sequence>MSGELTQLALVLLPLQENVDSSTLKLAISWICVEIGEWLLKKDTDGGIRSFWDEWSLRLMIICSALL</sequence>
<accession>A0A5B6USU9</accession>
<gene>
    <name evidence="1" type="ORF">EPI10_027480</name>
</gene>